<dbReference type="EMBL" id="JARBDR010000246">
    <property type="protein sequence ID" value="KAJ8316947.1"/>
    <property type="molecule type" value="Genomic_DNA"/>
</dbReference>
<protein>
    <submittedName>
        <fullName evidence="2">Uncharacterized protein</fullName>
    </submittedName>
</protein>
<evidence type="ECO:0000256" key="1">
    <source>
        <dbReference type="SAM" id="MobiDB-lite"/>
    </source>
</evidence>
<evidence type="ECO:0000313" key="3">
    <source>
        <dbReference type="Proteomes" id="UP001217089"/>
    </source>
</evidence>
<dbReference type="Proteomes" id="UP001217089">
    <property type="component" value="Unassembled WGS sequence"/>
</dbReference>
<reference evidence="2 3" key="1">
    <citation type="submission" date="2022-12" db="EMBL/GenBank/DDBJ databases">
        <title>Chromosome-level genome of Tegillarca granosa.</title>
        <authorList>
            <person name="Kim J."/>
        </authorList>
    </citation>
    <scope>NUCLEOTIDE SEQUENCE [LARGE SCALE GENOMIC DNA]</scope>
    <source>
        <strain evidence="2">Teg-2019</strain>
        <tissue evidence="2">Adductor muscle</tissue>
    </source>
</reference>
<accession>A0ABQ9FLX1</accession>
<comment type="caution">
    <text evidence="2">The sequence shown here is derived from an EMBL/GenBank/DDBJ whole genome shotgun (WGS) entry which is preliminary data.</text>
</comment>
<organism evidence="2 3">
    <name type="scientific">Tegillarca granosa</name>
    <name type="common">Malaysian cockle</name>
    <name type="synonym">Anadara granosa</name>
    <dbReference type="NCBI Taxonomy" id="220873"/>
    <lineage>
        <taxon>Eukaryota</taxon>
        <taxon>Metazoa</taxon>
        <taxon>Spiralia</taxon>
        <taxon>Lophotrochozoa</taxon>
        <taxon>Mollusca</taxon>
        <taxon>Bivalvia</taxon>
        <taxon>Autobranchia</taxon>
        <taxon>Pteriomorphia</taxon>
        <taxon>Arcoida</taxon>
        <taxon>Arcoidea</taxon>
        <taxon>Arcidae</taxon>
        <taxon>Tegillarca</taxon>
    </lineage>
</organism>
<gene>
    <name evidence="2" type="ORF">KUTeg_004851</name>
</gene>
<name>A0ABQ9FLX1_TEGGR</name>
<evidence type="ECO:0000313" key="2">
    <source>
        <dbReference type="EMBL" id="KAJ8316947.1"/>
    </source>
</evidence>
<sequence length="547" mass="57892">MATSTGSIYSNCSRFPLTTNLKNSAVQVLATQGNSATTVSASRLNKPLFSPSLVQKNSDTVAATCVSSPSLNQFSAPFVTETHSNLVSGSKELTSDISSQCHTTLTFAVPANQSQVSESTNQNLNFLAANSLKVSVPERKSTNQQTFQNNVVSGDQPMKNQLMIPVSVPTCQSSVSANQVPLSTNYVQLPLTVNQVSELISANKIKVPVSSNQLTVSLPINQSTVSVSTNQITVPLPINQAMFPVSANQKTAAVPANQITVPVSTNQIVVPLSASNQTLPISTQLLVANKPTVLVSTNKNSNVALSTTCTNGTSPIVSASHVKVPVSVNELSVPVLTNKSKPPVSRTQLKTPVSSELACLTTPLLVNQLTTPGSTNPLKLNCNALSLNQKRIPVSNQLSIPVSSQFVIPVTPNISAVESTNLTSKTTLRSSPQYKPSEGTLISSNQNRISGSSAGVQTACNTTSSSAIPTSIVIHSVNDCVIDPVTSSKKSTVSSSLLHCSQVQPSLTSLSDRLVQMDTQIINQSNQTKARKRHYKQHIDIYHGQSK</sequence>
<proteinExistence type="predicted"/>
<feature type="region of interest" description="Disordered" evidence="1">
    <location>
        <begin position="427"/>
        <end position="449"/>
    </location>
</feature>
<keyword evidence="3" id="KW-1185">Reference proteome</keyword>